<feature type="region of interest" description="Disordered" evidence="1">
    <location>
        <begin position="1"/>
        <end position="44"/>
    </location>
</feature>
<evidence type="ECO:0000256" key="1">
    <source>
        <dbReference type="SAM" id="MobiDB-lite"/>
    </source>
</evidence>
<name>A0A1Q3DJ36_CEPFO</name>
<feature type="compositionally biased region" description="Polar residues" evidence="1">
    <location>
        <begin position="120"/>
        <end position="140"/>
    </location>
</feature>
<dbReference type="Proteomes" id="UP000187406">
    <property type="component" value="Unassembled WGS sequence"/>
</dbReference>
<comment type="caution">
    <text evidence="2">The sequence shown here is derived from an EMBL/GenBank/DDBJ whole genome shotgun (WGS) entry which is preliminary data.</text>
</comment>
<dbReference type="AlphaFoldDB" id="A0A1Q3DJ36"/>
<feature type="compositionally biased region" description="Low complexity" evidence="1">
    <location>
        <begin position="108"/>
        <end position="119"/>
    </location>
</feature>
<dbReference type="EMBL" id="BDDD01009488">
    <property type="protein sequence ID" value="GAV92333.1"/>
    <property type="molecule type" value="Genomic_DNA"/>
</dbReference>
<feature type="non-terminal residue" evidence="2">
    <location>
        <position position="1"/>
    </location>
</feature>
<feature type="non-terminal residue" evidence="2">
    <location>
        <position position="140"/>
    </location>
</feature>
<gene>
    <name evidence="2" type="ORF">CFOL_v3_35713</name>
</gene>
<accession>A0A1Q3DJ36</accession>
<feature type="region of interest" description="Disordered" evidence="1">
    <location>
        <begin position="79"/>
        <end position="140"/>
    </location>
</feature>
<feature type="compositionally biased region" description="Polar residues" evidence="1">
    <location>
        <begin position="1"/>
        <end position="35"/>
    </location>
</feature>
<feature type="compositionally biased region" description="Polar residues" evidence="1">
    <location>
        <begin position="88"/>
        <end position="101"/>
    </location>
</feature>
<keyword evidence="3" id="KW-1185">Reference proteome</keyword>
<sequence length="140" mass="14949">SASTQTDPPNRTHTDNTPFANRSPNPNRKSITTHTPFVCNPNTAPPRLLAAYSPRLRGLSTAPLLSLSLPTQIRFASCTLDRRPPSPKSQSHTTLSVNGSSLHPHPVSLATASRLLASSKQPTTHKTICPATSRSAPPSQ</sequence>
<dbReference type="InParanoid" id="A0A1Q3DJ36"/>
<proteinExistence type="predicted"/>
<organism evidence="2 3">
    <name type="scientific">Cephalotus follicularis</name>
    <name type="common">Albany pitcher plant</name>
    <dbReference type="NCBI Taxonomy" id="3775"/>
    <lineage>
        <taxon>Eukaryota</taxon>
        <taxon>Viridiplantae</taxon>
        <taxon>Streptophyta</taxon>
        <taxon>Embryophyta</taxon>
        <taxon>Tracheophyta</taxon>
        <taxon>Spermatophyta</taxon>
        <taxon>Magnoliopsida</taxon>
        <taxon>eudicotyledons</taxon>
        <taxon>Gunneridae</taxon>
        <taxon>Pentapetalae</taxon>
        <taxon>rosids</taxon>
        <taxon>fabids</taxon>
        <taxon>Oxalidales</taxon>
        <taxon>Cephalotaceae</taxon>
        <taxon>Cephalotus</taxon>
    </lineage>
</organism>
<reference evidence="3" key="1">
    <citation type="submission" date="2016-04" db="EMBL/GenBank/DDBJ databases">
        <title>Cephalotus genome sequencing.</title>
        <authorList>
            <person name="Fukushima K."/>
            <person name="Hasebe M."/>
            <person name="Fang X."/>
        </authorList>
    </citation>
    <scope>NUCLEOTIDE SEQUENCE [LARGE SCALE GENOMIC DNA]</scope>
    <source>
        <strain evidence="3">cv. St1</strain>
    </source>
</reference>
<evidence type="ECO:0000313" key="2">
    <source>
        <dbReference type="EMBL" id="GAV92333.1"/>
    </source>
</evidence>
<evidence type="ECO:0000313" key="3">
    <source>
        <dbReference type="Proteomes" id="UP000187406"/>
    </source>
</evidence>
<protein>
    <submittedName>
        <fullName evidence="2">Uncharacterized protein</fullName>
    </submittedName>
</protein>